<comment type="subcellular location">
    <subcellularLocation>
        <location evidence="1">Periplasm</location>
    </subcellularLocation>
</comment>
<evidence type="ECO:0000313" key="5">
    <source>
        <dbReference type="Proteomes" id="UP000320404"/>
    </source>
</evidence>
<dbReference type="NCBIfam" id="TIGR02795">
    <property type="entry name" value="tol_pal_ybgF"/>
    <property type="match status" value="1"/>
</dbReference>
<comment type="caution">
    <text evidence="4">The sequence shown here is derived from an EMBL/GenBank/DDBJ whole genome shotgun (WGS) entry which is preliminary data.</text>
</comment>
<dbReference type="InterPro" id="IPR011990">
    <property type="entry name" value="TPR-like_helical_dom_sf"/>
</dbReference>
<dbReference type="InterPro" id="IPR032519">
    <property type="entry name" value="YbgF_tri"/>
</dbReference>
<dbReference type="AlphaFoldDB" id="A0A520RVC5"/>
<dbReference type="Pfam" id="PF13432">
    <property type="entry name" value="TPR_16"/>
    <property type="match status" value="1"/>
</dbReference>
<gene>
    <name evidence="4" type="primary">ybgF</name>
    <name evidence="1" type="synonym">cpoB</name>
    <name evidence="4" type="ORF">EVA69_06225</name>
</gene>
<sequence>MTKFPDVAARNILIGSLILVAAPFAAAQGVGAVIESQPSIPGQSIPSQTVAGSQNGASNDALSLLLDQNRQLQAEIQALRGMVEEQGFEIRKLQRDSLSRYTDMDDRLRSLETSTAQPSMPIGASTSPGIVGQSSAPGTGADAMPTIGGLRDPGSADAPITGSATTAPTVPLTAADTASSRSSRVTSRGTLQPAVLSEQQLYQMAYDSVINSNFERSIAEFDQYLSIYPQGRFVTNAHYWKGQAYLYLNRYDEARDSYEIILEQFQESAKLPDAMYGLGLAYQGLGNIPQARQLLNEIKRRFPNTGVANLADTRLLTLD</sequence>
<dbReference type="SUPFAM" id="SSF48452">
    <property type="entry name" value="TPR-like"/>
    <property type="match status" value="1"/>
</dbReference>
<keyword evidence="1" id="KW-0732">Signal</keyword>
<dbReference type="GO" id="GO:0043093">
    <property type="term" value="P:FtsZ-dependent cytokinesis"/>
    <property type="evidence" value="ECO:0007669"/>
    <property type="project" value="UniProtKB-UniRule"/>
</dbReference>
<accession>A0A520RVC5</accession>
<evidence type="ECO:0000313" key="4">
    <source>
        <dbReference type="EMBL" id="RZO74127.1"/>
    </source>
</evidence>
<dbReference type="InterPro" id="IPR019734">
    <property type="entry name" value="TPR_rpt"/>
</dbReference>
<keyword evidence="1" id="KW-0132">Cell division</keyword>
<protein>
    <recommendedName>
        <fullName evidence="1">Cell division coordinator CpoB</fullName>
    </recommendedName>
</protein>
<dbReference type="GO" id="GO:0070206">
    <property type="term" value="P:protein trimerization"/>
    <property type="evidence" value="ECO:0007669"/>
    <property type="project" value="InterPro"/>
</dbReference>
<keyword evidence="1" id="KW-0131">Cell cycle</keyword>
<dbReference type="Gene3D" id="1.25.40.10">
    <property type="entry name" value="Tetratricopeptide repeat domain"/>
    <property type="match status" value="1"/>
</dbReference>
<reference evidence="4 5" key="1">
    <citation type="submission" date="2019-02" db="EMBL/GenBank/DDBJ databases">
        <title>Prokaryotic population dynamics and viral predation in marine succession experiment using metagenomics: the confinement effect.</title>
        <authorList>
            <person name="Haro-Moreno J.M."/>
            <person name="Rodriguez-Valera F."/>
            <person name="Lopez-Perez M."/>
        </authorList>
    </citation>
    <scope>NUCLEOTIDE SEQUENCE [LARGE SCALE GENOMIC DNA]</scope>
    <source>
        <strain evidence="4">MED-G158</strain>
    </source>
</reference>
<feature type="domain" description="YbgF trimerisation" evidence="3">
    <location>
        <begin position="58"/>
        <end position="117"/>
    </location>
</feature>
<organism evidence="4 5">
    <name type="scientific">OM182 bacterium</name>
    <dbReference type="NCBI Taxonomy" id="2510334"/>
    <lineage>
        <taxon>Bacteria</taxon>
        <taxon>Pseudomonadati</taxon>
        <taxon>Pseudomonadota</taxon>
        <taxon>Gammaproteobacteria</taxon>
        <taxon>OMG group</taxon>
        <taxon>OM182 clade</taxon>
    </lineage>
</organism>
<name>A0A520RVC5_9GAMM</name>
<dbReference type="InterPro" id="IPR014162">
    <property type="entry name" value="CpoB_C"/>
</dbReference>
<evidence type="ECO:0000256" key="1">
    <source>
        <dbReference type="HAMAP-Rule" id="MF_02066"/>
    </source>
</evidence>
<comment type="similarity">
    <text evidence="1">Belongs to the CpoB family.</text>
</comment>
<dbReference type="HAMAP" id="MF_02066">
    <property type="entry name" value="CpoB"/>
    <property type="match status" value="1"/>
</dbReference>
<feature type="region of interest" description="Disordered" evidence="2">
    <location>
        <begin position="154"/>
        <end position="190"/>
    </location>
</feature>
<dbReference type="InterPro" id="IPR034706">
    <property type="entry name" value="CpoB"/>
</dbReference>
<dbReference type="Pfam" id="PF16331">
    <property type="entry name" value="TolA_bind_tri"/>
    <property type="match status" value="1"/>
</dbReference>
<evidence type="ECO:0000256" key="2">
    <source>
        <dbReference type="SAM" id="MobiDB-lite"/>
    </source>
</evidence>
<feature type="region of interest" description="Disordered" evidence="2">
    <location>
        <begin position="112"/>
        <end position="131"/>
    </location>
</feature>
<proteinExistence type="inferred from homology"/>
<dbReference type="Proteomes" id="UP000320404">
    <property type="component" value="Unassembled WGS sequence"/>
</dbReference>
<dbReference type="EMBL" id="SHAH01000110">
    <property type="protein sequence ID" value="RZO74127.1"/>
    <property type="molecule type" value="Genomic_DNA"/>
</dbReference>
<keyword evidence="1" id="KW-0574">Periplasm</keyword>
<dbReference type="GO" id="GO:0030288">
    <property type="term" value="C:outer membrane-bounded periplasmic space"/>
    <property type="evidence" value="ECO:0007669"/>
    <property type="project" value="UniProtKB-UniRule"/>
</dbReference>
<evidence type="ECO:0000259" key="3">
    <source>
        <dbReference type="Pfam" id="PF16331"/>
    </source>
</evidence>
<comment type="function">
    <text evidence="1">Mediates coordination of peptidoglycan synthesis and outer membrane constriction during cell division.</text>
</comment>
<dbReference type="Gene3D" id="1.20.5.110">
    <property type="match status" value="1"/>
</dbReference>
<dbReference type="SMART" id="SM00028">
    <property type="entry name" value="TPR"/>
    <property type="match status" value="2"/>
</dbReference>
<feature type="compositionally biased region" description="Low complexity" evidence="2">
    <location>
        <begin position="164"/>
        <end position="188"/>
    </location>
</feature>